<evidence type="ECO:0000256" key="1">
    <source>
        <dbReference type="SAM" id="MobiDB-lite"/>
    </source>
</evidence>
<gene>
    <name evidence="2" type="ORF">ACJMK2_022414</name>
</gene>
<dbReference type="AlphaFoldDB" id="A0ABD3TKQ3"/>
<feature type="compositionally biased region" description="Polar residues" evidence="1">
    <location>
        <begin position="355"/>
        <end position="364"/>
    </location>
</feature>
<evidence type="ECO:0000313" key="3">
    <source>
        <dbReference type="Proteomes" id="UP001634394"/>
    </source>
</evidence>
<feature type="compositionally biased region" description="Basic and acidic residues" evidence="1">
    <location>
        <begin position="365"/>
        <end position="378"/>
    </location>
</feature>
<name>A0ABD3TKQ3_SINWO</name>
<reference evidence="2 3" key="1">
    <citation type="submission" date="2024-11" db="EMBL/GenBank/DDBJ databases">
        <title>Chromosome-level genome assembly of the freshwater bivalve Anodonta woodiana.</title>
        <authorList>
            <person name="Chen X."/>
        </authorList>
    </citation>
    <scope>NUCLEOTIDE SEQUENCE [LARGE SCALE GENOMIC DNA]</scope>
    <source>
        <strain evidence="2">MN2024</strain>
        <tissue evidence="2">Gills</tissue>
    </source>
</reference>
<comment type="caution">
    <text evidence="2">The sequence shown here is derived from an EMBL/GenBank/DDBJ whole genome shotgun (WGS) entry which is preliminary data.</text>
</comment>
<feature type="region of interest" description="Disordered" evidence="1">
    <location>
        <begin position="339"/>
        <end position="378"/>
    </location>
</feature>
<keyword evidence="3" id="KW-1185">Reference proteome</keyword>
<evidence type="ECO:0000313" key="2">
    <source>
        <dbReference type="EMBL" id="KAL3837023.1"/>
    </source>
</evidence>
<dbReference type="EMBL" id="JBJQND010000018">
    <property type="protein sequence ID" value="KAL3837023.1"/>
    <property type="molecule type" value="Genomic_DNA"/>
</dbReference>
<dbReference type="Proteomes" id="UP001634394">
    <property type="component" value="Unassembled WGS sequence"/>
</dbReference>
<proteinExistence type="predicted"/>
<protein>
    <submittedName>
        <fullName evidence="2">Uncharacterized protein</fullName>
    </submittedName>
</protein>
<sequence length="378" mass="42862">MAAIQGVETRNFQDARSEKIFLPRETYSEHLDAELKSLKGTHTGVQALKQLIDDTILNKGISSTRYVTTPFSFEHPEARTKESELHVSEIYGPQVLVTVNRRNVADTYEEKTPYRRQIILMSILQNLMKRRFQSWGGKRSFNPPLRRKRASVSGWGGKRRYKFAPEIPYQCSSPEANVVAMPQAKPPAFNAWGGKRHSPSSSKLMPRLNWHDQQGPLNNENRFPDISDRDIGKVTVDKKNFHAWGGKRSFPSTSKQCSSLFACGRELISSAPLDAGLSFQTSENERDPSMTLGSRPAFQSWVGKMDELSFRHRPLDNYEFSDVIVPTPGKQVYEETRQLDQPGKHLAPALRPNDISLSRTTRSVNSKEAEKELVEKVS</sequence>
<organism evidence="2 3">
    <name type="scientific">Sinanodonta woodiana</name>
    <name type="common">Chinese pond mussel</name>
    <name type="synonym">Anodonta woodiana</name>
    <dbReference type="NCBI Taxonomy" id="1069815"/>
    <lineage>
        <taxon>Eukaryota</taxon>
        <taxon>Metazoa</taxon>
        <taxon>Spiralia</taxon>
        <taxon>Lophotrochozoa</taxon>
        <taxon>Mollusca</taxon>
        <taxon>Bivalvia</taxon>
        <taxon>Autobranchia</taxon>
        <taxon>Heteroconchia</taxon>
        <taxon>Palaeoheterodonta</taxon>
        <taxon>Unionida</taxon>
        <taxon>Unionoidea</taxon>
        <taxon>Unionidae</taxon>
        <taxon>Unioninae</taxon>
        <taxon>Sinanodonta</taxon>
    </lineage>
</organism>
<accession>A0ABD3TKQ3</accession>